<sequence length="101" mass="10752">MDCGRADPIAAKEAAKAIVGSYRARDFVDPDTYLIGLIANLAQFPVVVIKLAADPVHGIPRKYKFVPSVAEVADELAALSARIRLAATGARRAIPAQSKNH</sequence>
<dbReference type="EMBL" id="JADQDO010000007">
    <property type="protein sequence ID" value="MBF9234698.1"/>
    <property type="molecule type" value="Genomic_DNA"/>
</dbReference>
<keyword evidence="2" id="KW-1185">Reference proteome</keyword>
<dbReference type="RefSeq" id="WP_196272679.1">
    <property type="nucleotide sequence ID" value="NZ_JADQDO010000007.1"/>
</dbReference>
<evidence type="ECO:0000313" key="1">
    <source>
        <dbReference type="EMBL" id="MBF9234698.1"/>
    </source>
</evidence>
<comment type="caution">
    <text evidence="1">The sequence shown here is derived from an EMBL/GenBank/DDBJ whole genome shotgun (WGS) entry which is preliminary data.</text>
</comment>
<evidence type="ECO:0000313" key="2">
    <source>
        <dbReference type="Proteomes" id="UP000599312"/>
    </source>
</evidence>
<name>A0A931FRM1_9HYPH</name>
<gene>
    <name evidence="1" type="ORF">I2H38_15085</name>
</gene>
<proteinExistence type="predicted"/>
<dbReference type="Proteomes" id="UP000599312">
    <property type="component" value="Unassembled WGS sequence"/>
</dbReference>
<organism evidence="1 2">
    <name type="scientific">Microvirga alba</name>
    <dbReference type="NCBI Taxonomy" id="2791025"/>
    <lineage>
        <taxon>Bacteria</taxon>
        <taxon>Pseudomonadati</taxon>
        <taxon>Pseudomonadota</taxon>
        <taxon>Alphaproteobacteria</taxon>
        <taxon>Hyphomicrobiales</taxon>
        <taxon>Methylobacteriaceae</taxon>
        <taxon>Microvirga</taxon>
    </lineage>
</organism>
<reference evidence="1" key="1">
    <citation type="submission" date="2020-11" db="EMBL/GenBank/DDBJ databases">
        <authorList>
            <person name="Kim M.K."/>
        </authorList>
    </citation>
    <scope>NUCLEOTIDE SEQUENCE</scope>
    <source>
        <strain evidence="1">BT350</strain>
    </source>
</reference>
<protein>
    <submittedName>
        <fullName evidence="1">Uncharacterized protein</fullName>
    </submittedName>
</protein>
<accession>A0A931FRM1</accession>
<dbReference type="AlphaFoldDB" id="A0A931FRM1"/>